<dbReference type="Gene3D" id="1.20.950.20">
    <property type="entry name" value="Transmembrane di-heme cytochromes, Chain C"/>
    <property type="match status" value="1"/>
</dbReference>
<feature type="transmembrane region" description="Helical" evidence="13">
    <location>
        <begin position="89"/>
        <end position="117"/>
    </location>
</feature>
<keyword evidence="5" id="KW-0349">Heme</keyword>
<organism evidence="15 16">
    <name type="scientific">Duganella alba</name>
    <dbReference type="NCBI Taxonomy" id="2666081"/>
    <lineage>
        <taxon>Bacteria</taxon>
        <taxon>Pseudomonadati</taxon>
        <taxon>Pseudomonadota</taxon>
        <taxon>Betaproteobacteria</taxon>
        <taxon>Burkholderiales</taxon>
        <taxon>Oxalobacteraceae</taxon>
        <taxon>Telluria group</taxon>
        <taxon>Duganella</taxon>
    </lineage>
</organism>
<dbReference type="RefSeq" id="WP_154369098.1">
    <property type="nucleotide sequence ID" value="NZ_WKJM01000027.1"/>
</dbReference>
<dbReference type="InterPro" id="IPR052168">
    <property type="entry name" value="Cytochrome_b561_oxidase"/>
</dbReference>
<evidence type="ECO:0000256" key="8">
    <source>
        <dbReference type="ARBA" id="ARBA00022982"/>
    </source>
</evidence>
<comment type="caution">
    <text evidence="15">The sequence shown here is derived from an EMBL/GenBank/DDBJ whole genome shotgun (WGS) entry which is preliminary data.</text>
</comment>
<gene>
    <name evidence="15" type="ORF">GJ697_24625</name>
</gene>
<dbReference type="PANTHER" id="PTHR30529:SF6">
    <property type="entry name" value="BLL0291 PROTEIN"/>
    <property type="match status" value="1"/>
</dbReference>
<feature type="domain" description="Cytochrome b561 bacterial/Ni-hydrogenase" evidence="14">
    <location>
        <begin position="5"/>
        <end position="171"/>
    </location>
</feature>
<comment type="subcellular location">
    <subcellularLocation>
        <location evidence="2">Cell membrane</location>
        <topology evidence="2">Multi-pass membrane protein</topology>
    </subcellularLocation>
</comment>
<evidence type="ECO:0000313" key="16">
    <source>
        <dbReference type="Proteomes" id="UP000481037"/>
    </source>
</evidence>
<comment type="cofactor">
    <cofactor evidence="1">
        <name>heme b</name>
        <dbReference type="ChEBI" id="CHEBI:60344"/>
    </cofactor>
</comment>
<evidence type="ECO:0000256" key="13">
    <source>
        <dbReference type="SAM" id="Phobius"/>
    </source>
</evidence>
<accession>A0A6L5QMG1</accession>
<dbReference type="InterPro" id="IPR011577">
    <property type="entry name" value="Cyt_b561_bac/Ni-Hgenase"/>
</dbReference>
<protein>
    <submittedName>
        <fullName evidence="15">Cytochrome b</fullName>
    </submittedName>
</protein>
<dbReference type="GO" id="GO:0020037">
    <property type="term" value="F:heme binding"/>
    <property type="evidence" value="ECO:0007669"/>
    <property type="project" value="TreeGrafter"/>
</dbReference>
<feature type="transmembrane region" description="Helical" evidence="13">
    <location>
        <begin position="12"/>
        <end position="33"/>
    </location>
</feature>
<name>A0A6L5QMG1_9BURK</name>
<evidence type="ECO:0000256" key="1">
    <source>
        <dbReference type="ARBA" id="ARBA00001970"/>
    </source>
</evidence>
<evidence type="ECO:0000256" key="3">
    <source>
        <dbReference type="ARBA" id="ARBA00022448"/>
    </source>
</evidence>
<proteinExistence type="inferred from homology"/>
<dbReference type="EMBL" id="WKJM01000027">
    <property type="protein sequence ID" value="MRX11013.1"/>
    <property type="molecule type" value="Genomic_DNA"/>
</dbReference>
<evidence type="ECO:0000256" key="12">
    <source>
        <dbReference type="ARBA" id="ARBA00037975"/>
    </source>
</evidence>
<keyword evidence="4" id="KW-1003">Cell membrane</keyword>
<dbReference type="Pfam" id="PF01292">
    <property type="entry name" value="Ni_hydr_CYTB"/>
    <property type="match status" value="1"/>
</dbReference>
<keyword evidence="16" id="KW-1185">Reference proteome</keyword>
<evidence type="ECO:0000256" key="2">
    <source>
        <dbReference type="ARBA" id="ARBA00004651"/>
    </source>
</evidence>
<keyword evidence="8" id="KW-0249">Electron transport</keyword>
<keyword evidence="10" id="KW-0408">Iron</keyword>
<evidence type="ECO:0000256" key="10">
    <source>
        <dbReference type="ARBA" id="ARBA00023004"/>
    </source>
</evidence>
<dbReference type="GO" id="GO:0005886">
    <property type="term" value="C:plasma membrane"/>
    <property type="evidence" value="ECO:0007669"/>
    <property type="project" value="UniProtKB-SubCell"/>
</dbReference>
<dbReference type="GO" id="GO:0046872">
    <property type="term" value="F:metal ion binding"/>
    <property type="evidence" value="ECO:0007669"/>
    <property type="project" value="UniProtKB-KW"/>
</dbReference>
<sequence>MTPQRFSLAVRLLHWTMAPLLIAMLLIGTGMVTTVSSWHVTLVNLHKPLGVALLVLAVLRLLLRLAGKTPPLPASVPAPIRLAAHASHWLLYGCMLAMPLIGWAMLSAGGFPLPLIAGWPLPPLVAPNLAHYVTLRALHTLLGEAFFLLILGHIVAGLGHALLLRDGVFDAISLRSKRDHSSR</sequence>
<dbReference type="GO" id="GO:0009055">
    <property type="term" value="F:electron transfer activity"/>
    <property type="evidence" value="ECO:0007669"/>
    <property type="project" value="InterPro"/>
</dbReference>
<comment type="similarity">
    <text evidence="12">Belongs to the cytochrome b561 family.</text>
</comment>
<keyword evidence="11 13" id="KW-0472">Membrane</keyword>
<evidence type="ECO:0000256" key="4">
    <source>
        <dbReference type="ARBA" id="ARBA00022475"/>
    </source>
</evidence>
<dbReference type="InterPro" id="IPR016174">
    <property type="entry name" value="Di-haem_cyt_TM"/>
</dbReference>
<keyword evidence="7" id="KW-0479">Metal-binding</keyword>
<evidence type="ECO:0000259" key="14">
    <source>
        <dbReference type="Pfam" id="PF01292"/>
    </source>
</evidence>
<dbReference type="AlphaFoldDB" id="A0A6L5QMG1"/>
<reference evidence="15 16" key="1">
    <citation type="submission" date="2019-11" db="EMBL/GenBank/DDBJ databases">
        <title>Novel species isolated from a subtropical stream in China.</title>
        <authorList>
            <person name="Lu H."/>
        </authorList>
    </citation>
    <scope>NUCLEOTIDE SEQUENCE [LARGE SCALE GENOMIC DNA]</scope>
    <source>
        <strain evidence="15 16">FT25W</strain>
    </source>
</reference>
<evidence type="ECO:0000313" key="15">
    <source>
        <dbReference type="EMBL" id="MRX11013.1"/>
    </source>
</evidence>
<keyword evidence="3" id="KW-0813">Transport</keyword>
<feature type="transmembrane region" description="Helical" evidence="13">
    <location>
        <begin position="137"/>
        <end position="164"/>
    </location>
</feature>
<dbReference type="PANTHER" id="PTHR30529">
    <property type="entry name" value="CYTOCHROME B561"/>
    <property type="match status" value="1"/>
</dbReference>
<keyword evidence="9 13" id="KW-1133">Transmembrane helix</keyword>
<dbReference type="GO" id="GO:0022904">
    <property type="term" value="P:respiratory electron transport chain"/>
    <property type="evidence" value="ECO:0007669"/>
    <property type="project" value="InterPro"/>
</dbReference>
<evidence type="ECO:0000256" key="6">
    <source>
        <dbReference type="ARBA" id="ARBA00022692"/>
    </source>
</evidence>
<dbReference type="SUPFAM" id="SSF81342">
    <property type="entry name" value="Transmembrane di-heme cytochromes"/>
    <property type="match status" value="1"/>
</dbReference>
<evidence type="ECO:0000256" key="11">
    <source>
        <dbReference type="ARBA" id="ARBA00023136"/>
    </source>
</evidence>
<dbReference type="Proteomes" id="UP000481037">
    <property type="component" value="Unassembled WGS sequence"/>
</dbReference>
<evidence type="ECO:0000256" key="9">
    <source>
        <dbReference type="ARBA" id="ARBA00022989"/>
    </source>
</evidence>
<keyword evidence="6 13" id="KW-0812">Transmembrane</keyword>
<feature type="transmembrane region" description="Helical" evidence="13">
    <location>
        <begin position="45"/>
        <end position="63"/>
    </location>
</feature>
<evidence type="ECO:0000256" key="5">
    <source>
        <dbReference type="ARBA" id="ARBA00022617"/>
    </source>
</evidence>
<evidence type="ECO:0000256" key="7">
    <source>
        <dbReference type="ARBA" id="ARBA00022723"/>
    </source>
</evidence>